<dbReference type="Proteomes" id="UP001566132">
    <property type="component" value="Unassembled WGS sequence"/>
</dbReference>
<evidence type="ECO:0000256" key="1">
    <source>
        <dbReference type="ARBA" id="ARBA00007692"/>
    </source>
</evidence>
<dbReference type="PANTHER" id="PTHR15437">
    <property type="entry name" value="TRANSCRIPTION TERMINATION FACTOR, MITOCHONDRIAL"/>
    <property type="match status" value="1"/>
</dbReference>
<proteinExistence type="inferred from homology"/>
<gene>
    <name evidence="3" type="ORF">ABEB36_011773</name>
</gene>
<sequence>MCTVLRPVLGKYLTFESVLLTFQRHLVHKSEKGKELRKKLQASLDLKEIEALELLSHKHVKLNNTSTSLILKNKDICLANDLTKEKIMSHPFLLFERRLSEKIQLLRKLPIALNYTTPLVILAVEKLGIITAKPEETVQKLRKFQNLFNISLKKTFQVLAQKYFLFSKPLKEIEELLQIYSDYNFTKQDIVNDLWVLKYSKNFTLKRLSFIKENGVENIKTWMIRCPEEVLYRHIKRESENRNILGENSVAEYLSQRLNCSETIAKSLIRKHPQLQNKSLSKMNVTIDYLLKEGFTSLQICRIPKILLHSVKTTETRLKQLIALGRRPDSLYILTKSQKQYMQHVDNLIKSARSVNNS</sequence>
<dbReference type="InterPro" id="IPR038538">
    <property type="entry name" value="MTERF_sf"/>
</dbReference>
<name>A0ABD1E9U4_HYPHA</name>
<dbReference type="Gene3D" id="1.25.70.10">
    <property type="entry name" value="Transcription termination factor 3, mitochondrial"/>
    <property type="match status" value="1"/>
</dbReference>
<evidence type="ECO:0000313" key="3">
    <source>
        <dbReference type="EMBL" id="KAL1491131.1"/>
    </source>
</evidence>
<comment type="caution">
    <text evidence="3">The sequence shown here is derived from an EMBL/GenBank/DDBJ whole genome shotgun (WGS) entry which is preliminary data.</text>
</comment>
<accession>A0ABD1E9U4</accession>
<dbReference type="InterPro" id="IPR003690">
    <property type="entry name" value="MTERF"/>
</dbReference>
<evidence type="ECO:0008006" key="5">
    <source>
        <dbReference type="Google" id="ProtNLM"/>
    </source>
</evidence>
<dbReference type="PANTHER" id="PTHR15437:SF6">
    <property type="entry name" value="TRANSCRIPTION TERMINATION FACTOR, MITOCHONDRIAL"/>
    <property type="match status" value="1"/>
</dbReference>
<protein>
    <recommendedName>
        <fullName evidence="5">Transcription termination factor, mitochondrial</fullName>
    </recommendedName>
</protein>
<reference evidence="3 4" key="1">
    <citation type="submission" date="2024-05" db="EMBL/GenBank/DDBJ databases">
        <title>Genetic variation in Jamaican populations of the coffee berry borer (Hypothenemus hampei).</title>
        <authorList>
            <person name="Errbii M."/>
            <person name="Myrie A."/>
        </authorList>
    </citation>
    <scope>NUCLEOTIDE SEQUENCE [LARGE SCALE GENOMIC DNA]</scope>
    <source>
        <strain evidence="3">JA-Hopewell-2020-01-JO</strain>
        <tissue evidence="3">Whole body</tissue>
    </source>
</reference>
<organism evidence="3 4">
    <name type="scientific">Hypothenemus hampei</name>
    <name type="common">Coffee berry borer</name>
    <dbReference type="NCBI Taxonomy" id="57062"/>
    <lineage>
        <taxon>Eukaryota</taxon>
        <taxon>Metazoa</taxon>
        <taxon>Ecdysozoa</taxon>
        <taxon>Arthropoda</taxon>
        <taxon>Hexapoda</taxon>
        <taxon>Insecta</taxon>
        <taxon>Pterygota</taxon>
        <taxon>Neoptera</taxon>
        <taxon>Endopterygota</taxon>
        <taxon>Coleoptera</taxon>
        <taxon>Polyphaga</taxon>
        <taxon>Cucujiformia</taxon>
        <taxon>Curculionidae</taxon>
        <taxon>Scolytinae</taxon>
        <taxon>Hypothenemus</taxon>
    </lineage>
</organism>
<dbReference type="AlphaFoldDB" id="A0ABD1E9U4"/>
<keyword evidence="2" id="KW-0809">Transit peptide</keyword>
<evidence type="ECO:0000256" key="2">
    <source>
        <dbReference type="ARBA" id="ARBA00022946"/>
    </source>
</evidence>
<comment type="similarity">
    <text evidence="1">Belongs to the mTERF family.</text>
</comment>
<dbReference type="SMART" id="SM00733">
    <property type="entry name" value="Mterf"/>
    <property type="match status" value="3"/>
</dbReference>
<dbReference type="EMBL" id="JBDJPC010000009">
    <property type="protein sequence ID" value="KAL1491131.1"/>
    <property type="molecule type" value="Genomic_DNA"/>
</dbReference>
<keyword evidence="4" id="KW-1185">Reference proteome</keyword>
<evidence type="ECO:0000313" key="4">
    <source>
        <dbReference type="Proteomes" id="UP001566132"/>
    </source>
</evidence>